<reference evidence="1" key="1">
    <citation type="submission" date="2023-10" db="EMBL/GenBank/DDBJ databases">
        <title>Genome assemblies of two species of porcelain crab, Petrolisthes cinctipes and Petrolisthes manimaculis (Anomura: Porcellanidae).</title>
        <authorList>
            <person name="Angst P."/>
        </authorList>
    </citation>
    <scope>NUCLEOTIDE SEQUENCE</scope>
    <source>
        <strain evidence="1">PB745_01</strain>
        <tissue evidence="1">Gill</tissue>
    </source>
</reference>
<dbReference type="Proteomes" id="UP001286313">
    <property type="component" value="Unassembled WGS sequence"/>
</dbReference>
<organism evidence="1 2">
    <name type="scientific">Petrolisthes cinctipes</name>
    <name type="common">Flat porcelain crab</name>
    <dbReference type="NCBI Taxonomy" id="88211"/>
    <lineage>
        <taxon>Eukaryota</taxon>
        <taxon>Metazoa</taxon>
        <taxon>Ecdysozoa</taxon>
        <taxon>Arthropoda</taxon>
        <taxon>Crustacea</taxon>
        <taxon>Multicrustacea</taxon>
        <taxon>Malacostraca</taxon>
        <taxon>Eumalacostraca</taxon>
        <taxon>Eucarida</taxon>
        <taxon>Decapoda</taxon>
        <taxon>Pleocyemata</taxon>
        <taxon>Anomura</taxon>
        <taxon>Galatheoidea</taxon>
        <taxon>Porcellanidae</taxon>
        <taxon>Petrolisthes</taxon>
    </lineage>
</organism>
<keyword evidence="2" id="KW-1185">Reference proteome</keyword>
<name>A0AAE1BMS6_PETCI</name>
<dbReference type="AlphaFoldDB" id="A0AAE1BMS6"/>
<protein>
    <submittedName>
        <fullName evidence="1">Uncharacterized protein</fullName>
    </submittedName>
</protein>
<evidence type="ECO:0000313" key="2">
    <source>
        <dbReference type="Proteomes" id="UP001286313"/>
    </source>
</evidence>
<evidence type="ECO:0000313" key="1">
    <source>
        <dbReference type="EMBL" id="KAK3852977.1"/>
    </source>
</evidence>
<sequence>MHFYVCVAENHSCRKTSHFHIKKMAPPEGEESLERFLLALLDNGVPILDPQSLDALLLTFSVPQSIPGQSQAKAIRLYVNLVQGGPHLVVKRYSRGHLYKMT</sequence>
<gene>
    <name evidence="1" type="ORF">Pcinc_040460</name>
</gene>
<proteinExistence type="predicted"/>
<comment type="caution">
    <text evidence="1">The sequence shown here is derived from an EMBL/GenBank/DDBJ whole genome shotgun (WGS) entry which is preliminary data.</text>
</comment>
<accession>A0AAE1BMS6</accession>
<dbReference type="EMBL" id="JAWQEG010007156">
    <property type="protein sequence ID" value="KAK3852977.1"/>
    <property type="molecule type" value="Genomic_DNA"/>
</dbReference>